<dbReference type="InterPro" id="IPR002797">
    <property type="entry name" value="Polysacc_synth"/>
</dbReference>
<dbReference type="AlphaFoldDB" id="A0A2G3E4J1"/>
<dbReference type="InterPro" id="IPR052556">
    <property type="entry name" value="PolySynth_Transporter"/>
</dbReference>
<dbReference type="Proteomes" id="UP000224563">
    <property type="component" value="Unassembled WGS sequence"/>
</dbReference>
<comment type="caution">
    <text evidence="6">The sequence shown here is derived from an EMBL/GenBank/DDBJ whole genome shotgun (WGS) entry which is preliminary data.</text>
</comment>
<feature type="transmembrane region" description="Helical" evidence="5">
    <location>
        <begin position="323"/>
        <end position="344"/>
    </location>
</feature>
<evidence type="ECO:0000256" key="3">
    <source>
        <dbReference type="ARBA" id="ARBA00022989"/>
    </source>
</evidence>
<feature type="transmembrane region" description="Helical" evidence="5">
    <location>
        <begin position="211"/>
        <end position="235"/>
    </location>
</feature>
<evidence type="ECO:0000256" key="4">
    <source>
        <dbReference type="ARBA" id="ARBA00023136"/>
    </source>
</evidence>
<dbReference type="Pfam" id="PF01943">
    <property type="entry name" value="Polysacc_synt"/>
    <property type="match status" value="1"/>
</dbReference>
<protein>
    <submittedName>
        <fullName evidence="6">Flippase</fullName>
    </submittedName>
</protein>
<accession>A0A2G3E4J1</accession>
<feature type="transmembrane region" description="Helical" evidence="5">
    <location>
        <begin position="382"/>
        <end position="403"/>
    </location>
</feature>
<proteinExistence type="predicted"/>
<name>A0A2G3E4J1_9FIRM</name>
<dbReference type="RefSeq" id="WP_099385721.1">
    <property type="nucleotide sequence ID" value="NZ_JANSWH010000080.1"/>
</dbReference>
<dbReference type="GO" id="GO:0016020">
    <property type="term" value="C:membrane"/>
    <property type="evidence" value="ECO:0007669"/>
    <property type="project" value="UniProtKB-SubCell"/>
</dbReference>
<dbReference type="CDD" id="cd13128">
    <property type="entry name" value="MATE_Wzx_like"/>
    <property type="match status" value="1"/>
</dbReference>
<feature type="transmembrane region" description="Helical" evidence="5">
    <location>
        <begin position="143"/>
        <end position="162"/>
    </location>
</feature>
<dbReference type="PANTHER" id="PTHR43424">
    <property type="entry name" value="LOCUS PUTATIVE PROTEIN 1-RELATED"/>
    <property type="match status" value="1"/>
</dbReference>
<reference evidence="6 7" key="1">
    <citation type="submission" date="2017-10" db="EMBL/GenBank/DDBJ databases">
        <title>Resolving the taxonomy of Roseburia spp., Eubacterium rectale and Agathobacter spp. through phylogenomic analysis.</title>
        <authorList>
            <person name="Sheridan P.O."/>
            <person name="Walker A.W."/>
            <person name="Duncan S.H."/>
            <person name="Scott K.P."/>
            <person name="Toole P.W.O."/>
            <person name="Luis P."/>
            <person name="Flint H.J."/>
        </authorList>
    </citation>
    <scope>NUCLEOTIDE SEQUENCE [LARGE SCALE GENOMIC DNA]</scope>
    <source>
        <strain evidence="6 7">JK623</strain>
    </source>
</reference>
<keyword evidence="4 5" id="KW-0472">Membrane</keyword>
<feature type="transmembrane region" description="Helical" evidence="5">
    <location>
        <begin position="356"/>
        <end position="376"/>
    </location>
</feature>
<feature type="transmembrane region" description="Helical" evidence="5">
    <location>
        <begin position="255"/>
        <end position="277"/>
    </location>
</feature>
<evidence type="ECO:0000313" key="6">
    <source>
        <dbReference type="EMBL" id="PHU38174.1"/>
    </source>
</evidence>
<dbReference type="PANTHER" id="PTHR43424:SF1">
    <property type="entry name" value="LOCUS PUTATIVE PROTEIN 1-RELATED"/>
    <property type="match status" value="1"/>
</dbReference>
<feature type="transmembrane region" description="Helical" evidence="5">
    <location>
        <begin position="168"/>
        <end position="190"/>
    </location>
</feature>
<feature type="transmembrane region" description="Helical" evidence="5">
    <location>
        <begin position="415"/>
        <end position="436"/>
    </location>
</feature>
<gene>
    <name evidence="6" type="ORF">CSX02_03970</name>
</gene>
<feature type="transmembrane region" description="Helical" evidence="5">
    <location>
        <begin position="442"/>
        <end position="462"/>
    </location>
</feature>
<evidence type="ECO:0000313" key="7">
    <source>
        <dbReference type="Proteomes" id="UP000224563"/>
    </source>
</evidence>
<sequence>MQKTTNLKRNYIYNVSYQILAVLTPLITTPYLSRVLGAERIGDYSYTQSVVAIFALFAALGTLIYGNREISYVQNDRKAYSQTFWEIEFLSVFSVIAVLVVYGIFTAFQTRYFMLYLIQAITFVSAASNIVWFFQGLEEIRRVVIRNIIFRILNVAFTLIFVRKPSDLYLYVLGMVGIECLGNWSIWVYLPKYVDRPDWKNLHPLRHLPGTLLLFVPTIATSIYTIFDKTMIGLFTDTKAENGYYEQSMKLSKTALTLVTALEAVMIPRVGALYANHKEEEMKELLYRVYRFVWLLSLPLAFGLFGVADHFVPVFYGPGYDKVAILLKILCFLIPLIGLSNVTGIQYFMTTKREWYVTRTVCIGAVVNLLLNLALIPYAFSLGAAIASVIAECVITSAQLYLARKELSVKRILTCGWKYIIAACVMFAVLLAEGSFLAPGAFGSTILIATGVVVYGLMLLLLRDELLLGGIRSIRGICARMVSR</sequence>
<evidence type="ECO:0000256" key="2">
    <source>
        <dbReference type="ARBA" id="ARBA00022692"/>
    </source>
</evidence>
<feature type="transmembrane region" description="Helical" evidence="5">
    <location>
        <begin position="87"/>
        <end position="108"/>
    </location>
</feature>
<dbReference type="EMBL" id="PDYG01000014">
    <property type="protein sequence ID" value="PHU38174.1"/>
    <property type="molecule type" value="Genomic_DNA"/>
</dbReference>
<feature type="transmembrane region" description="Helical" evidence="5">
    <location>
        <begin position="12"/>
        <end position="32"/>
    </location>
</feature>
<keyword evidence="7" id="KW-1185">Reference proteome</keyword>
<organism evidence="6 7">
    <name type="scientific">Agathobacter ruminis</name>
    <dbReference type="NCBI Taxonomy" id="1712665"/>
    <lineage>
        <taxon>Bacteria</taxon>
        <taxon>Bacillati</taxon>
        <taxon>Bacillota</taxon>
        <taxon>Clostridia</taxon>
        <taxon>Lachnospirales</taxon>
        <taxon>Lachnospiraceae</taxon>
        <taxon>Agathobacter</taxon>
    </lineage>
</organism>
<evidence type="ECO:0000256" key="1">
    <source>
        <dbReference type="ARBA" id="ARBA00004141"/>
    </source>
</evidence>
<feature type="transmembrane region" description="Helical" evidence="5">
    <location>
        <begin position="44"/>
        <end position="66"/>
    </location>
</feature>
<comment type="subcellular location">
    <subcellularLocation>
        <location evidence="1">Membrane</location>
        <topology evidence="1">Multi-pass membrane protein</topology>
    </subcellularLocation>
</comment>
<keyword evidence="2 5" id="KW-0812">Transmembrane</keyword>
<reference evidence="6 7" key="2">
    <citation type="submission" date="2017-10" db="EMBL/GenBank/DDBJ databases">
        <authorList>
            <person name="Banno H."/>
            <person name="Chua N.-H."/>
        </authorList>
    </citation>
    <scope>NUCLEOTIDE SEQUENCE [LARGE SCALE GENOMIC DNA]</scope>
    <source>
        <strain evidence="6 7">JK623</strain>
    </source>
</reference>
<feature type="transmembrane region" description="Helical" evidence="5">
    <location>
        <begin position="289"/>
        <end position="308"/>
    </location>
</feature>
<feature type="transmembrane region" description="Helical" evidence="5">
    <location>
        <begin position="114"/>
        <end position="134"/>
    </location>
</feature>
<keyword evidence="3 5" id="KW-1133">Transmembrane helix</keyword>
<evidence type="ECO:0000256" key="5">
    <source>
        <dbReference type="SAM" id="Phobius"/>
    </source>
</evidence>